<feature type="binding site" evidence="7">
    <location>
        <position position="26"/>
    </location>
    <ligand>
        <name>3-phosphoshikimate</name>
        <dbReference type="ChEBI" id="CHEBI:145989"/>
    </ligand>
</feature>
<evidence type="ECO:0000313" key="10">
    <source>
        <dbReference type="Proteomes" id="UP000501316"/>
    </source>
</evidence>
<comment type="function">
    <text evidence="7">Catalyzes the transfer of the enolpyruvyl moiety of phosphoenolpyruvate (PEP) to the 5-hydroxyl of shikimate-3-phosphate (S3P) to produce enolpyruvyl shikimate-3-phosphate and inorganic phosphate.</text>
</comment>
<dbReference type="InterPro" id="IPR001986">
    <property type="entry name" value="Enolpyruvate_Tfrase_dom"/>
</dbReference>
<name>A0A859DXK7_9FIRM</name>
<feature type="binding site" evidence="7">
    <location>
        <position position="162"/>
    </location>
    <ligand>
        <name>3-phosphoshikimate</name>
        <dbReference type="ChEBI" id="CHEBI:145989"/>
    </ligand>
</feature>
<evidence type="ECO:0000256" key="6">
    <source>
        <dbReference type="ARBA" id="ARBA00044633"/>
    </source>
</evidence>
<feature type="active site" description="Proton acceptor" evidence="7">
    <location>
        <position position="302"/>
    </location>
</feature>
<reference evidence="9 10" key="1">
    <citation type="submission" date="2019-11" db="EMBL/GenBank/DDBJ databases">
        <authorList>
            <person name="Ren C."/>
            <person name="Wang H."/>
            <person name="Xu Y."/>
        </authorList>
    </citation>
    <scope>NUCLEOTIDE SEQUENCE [LARGE SCALE GENOMIC DNA]</scope>
    <source>
        <strain evidence="9 10">LBM 19010</strain>
    </source>
</reference>
<evidence type="ECO:0000256" key="1">
    <source>
        <dbReference type="ARBA" id="ARBA00004811"/>
    </source>
</evidence>
<dbReference type="InterPro" id="IPR013792">
    <property type="entry name" value="RNA3'P_cycl/enolpyr_Trfase_a/b"/>
</dbReference>
<comment type="similarity">
    <text evidence="2 7">Belongs to the EPSP synthase family.</text>
</comment>
<dbReference type="GO" id="GO:0009073">
    <property type="term" value="P:aromatic amino acid family biosynthetic process"/>
    <property type="evidence" value="ECO:0007669"/>
    <property type="project" value="UniProtKB-KW"/>
</dbReference>
<keyword evidence="4 7" id="KW-0808">Transferase</keyword>
<dbReference type="PANTHER" id="PTHR21090">
    <property type="entry name" value="AROM/DEHYDROQUINATE SYNTHASE"/>
    <property type="match status" value="1"/>
</dbReference>
<dbReference type="Gene3D" id="3.65.10.10">
    <property type="entry name" value="Enolpyruvate transferase domain"/>
    <property type="match status" value="2"/>
</dbReference>
<gene>
    <name evidence="7 9" type="primary">aroA</name>
    <name evidence="9" type="ORF">GJQ69_01630</name>
</gene>
<feature type="binding site" evidence="7">
    <location>
        <position position="22"/>
    </location>
    <ligand>
        <name>3-phosphoshikimate</name>
        <dbReference type="ChEBI" id="CHEBI:145989"/>
    </ligand>
</feature>
<feature type="binding site" evidence="7">
    <location>
        <position position="163"/>
    </location>
    <ligand>
        <name>phosphoenolpyruvate</name>
        <dbReference type="ChEBI" id="CHEBI:58702"/>
    </ligand>
</feature>
<dbReference type="Pfam" id="PF00275">
    <property type="entry name" value="EPSP_synthase"/>
    <property type="match status" value="1"/>
</dbReference>
<dbReference type="PROSITE" id="PS00885">
    <property type="entry name" value="EPSP_SYNTHASE_2"/>
    <property type="match status" value="1"/>
</dbReference>
<dbReference type="SUPFAM" id="SSF55205">
    <property type="entry name" value="EPT/RTPC-like"/>
    <property type="match status" value="1"/>
</dbReference>
<proteinExistence type="inferred from homology"/>
<feature type="binding site" evidence="7">
    <location>
        <position position="333"/>
    </location>
    <ligand>
        <name>phosphoenolpyruvate</name>
        <dbReference type="ChEBI" id="CHEBI:58702"/>
    </ligand>
</feature>
<feature type="binding site" evidence="7">
    <location>
        <position position="189"/>
    </location>
    <ligand>
        <name>3-phosphoshikimate</name>
        <dbReference type="ChEBI" id="CHEBI:145989"/>
    </ligand>
</feature>
<dbReference type="AlphaFoldDB" id="A0A859DXK7"/>
<dbReference type="PIRSF" id="PIRSF000505">
    <property type="entry name" value="EPSPS"/>
    <property type="match status" value="1"/>
</dbReference>
<feature type="binding site" evidence="7">
    <location>
        <position position="119"/>
    </location>
    <ligand>
        <name>phosphoenolpyruvate</name>
        <dbReference type="ChEBI" id="CHEBI:58702"/>
    </ligand>
</feature>
<dbReference type="GO" id="GO:0008652">
    <property type="term" value="P:amino acid biosynthetic process"/>
    <property type="evidence" value="ECO:0007669"/>
    <property type="project" value="UniProtKB-KW"/>
</dbReference>
<organism evidence="9 10">
    <name type="scientific">Caproicibacterium lactatifermentans</name>
    <dbReference type="NCBI Taxonomy" id="2666138"/>
    <lineage>
        <taxon>Bacteria</taxon>
        <taxon>Bacillati</taxon>
        <taxon>Bacillota</taxon>
        <taxon>Clostridia</taxon>
        <taxon>Eubacteriales</taxon>
        <taxon>Oscillospiraceae</taxon>
        <taxon>Caproicibacterium</taxon>
    </lineage>
</organism>
<comment type="subunit">
    <text evidence="7">Monomer.</text>
</comment>
<feature type="binding site" evidence="7">
    <location>
        <position position="91"/>
    </location>
    <ligand>
        <name>phosphoenolpyruvate</name>
        <dbReference type="ChEBI" id="CHEBI:58702"/>
    </ligand>
</feature>
<comment type="pathway">
    <text evidence="1 7">Metabolic intermediate biosynthesis; chorismate biosynthesis; chorismate from D-erythrose 4-phosphate and phosphoenolpyruvate: step 6/7.</text>
</comment>
<evidence type="ECO:0000256" key="4">
    <source>
        <dbReference type="ARBA" id="ARBA00022679"/>
    </source>
</evidence>
<feature type="binding site" evidence="7">
    <location>
        <position position="401"/>
    </location>
    <ligand>
        <name>phosphoenolpyruvate</name>
        <dbReference type="ChEBI" id="CHEBI:58702"/>
    </ligand>
</feature>
<evidence type="ECO:0000256" key="7">
    <source>
        <dbReference type="HAMAP-Rule" id="MF_00210"/>
    </source>
</evidence>
<feature type="domain" description="Enolpyruvate transferase" evidence="8">
    <location>
        <begin position="9"/>
        <end position="408"/>
    </location>
</feature>
<feature type="binding site" evidence="7">
    <location>
        <position position="21"/>
    </location>
    <ligand>
        <name>3-phosphoshikimate</name>
        <dbReference type="ChEBI" id="CHEBI:145989"/>
    </ligand>
</feature>
<dbReference type="InterPro" id="IPR023193">
    <property type="entry name" value="EPSP_synthase_CS"/>
</dbReference>
<protein>
    <recommendedName>
        <fullName evidence="7">3-phosphoshikimate 1-carboxyvinyltransferase</fullName>
        <ecNumber evidence="7">2.5.1.19</ecNumber>
    </recommendedName>
    <alternativeName>
        <fullName evidence="7">5-enolpyruvylshikimate-3-phosphate synthase</fullName>
        <shortName evidence="7">EPSP synthase</shortName>
        <shortName evidence="7">EPSPS</shortName>
    </alternativeName>
</protein>
<evidence type="ECO:0000256" key="5">
    <source>
        <dbReference type="ARBA" id="ARBA00023141"/>
    </source>
</evidence>
<dbReference type="NCBIfam" id="TIGR01356">
    <property type="entry name" value="aroA"/>
    <property type="match status" value="1"/>
</dbReference>
<keyword evidence="7" id="KW-0963">Cytoplasm</keyword>
<dbReference type="GO" id="GO:0005737">
    <property type="term" value="C:cytoplasm"/>
    <property type="evidence" value="ECO:0007669"/>
    <property type="project" value="UniProtKB-SubCell"/>
</dbReference>
<dbReference type="EMBL" id="CP046051">
    <property type="protein sequence ID" value="QKN24731.1"/>
    <property type="molecule type" value="Genomic_DNA"/>
</dbReference>
<sequence>MSRVRLFPGALRGTVSPPPSKSAAHRAILCAALAPGKSVLSPIGTSADMQATIGCIRALGAQAVLQGDTLTVTGISGSPKAPVTLNCLESGSTLRFLIPAVGALGVPAVFTGCGRLPQRPLGIYLSLLPQQGLCCESTGGLPLRISGQLQAGVYCLPGDVSSQFISGLLFALPLLSGDSEIQLTSPLQSASYVRMTCHMLQQFGISVLPYQGGWKVPGGQHFRARTLSIERDWSQAAFLLTAGALGGQVSLTGLDPSSAQGDRAIVPLLTQFGASLRWKNGILTAEANHLTGFDIDVGQIPDLAPVLAAAGLFAEGRTRLYNAARLRLKESDRLDALYHMAVSLGARAEQMEDTLTLWGGRPLPGGTVDGCSDHRIVMAAAVAALRTQGPVTITDAQAVQKSWPEFFTVYQEMGGNADVIVG</sequence>
<dbReference type="InterPro" id="IPR036968">
    <property type="entry name" value="Enolpyruvate_Tfrase_sf"/>
</dbReference>
<accession>A0A859DXK7</accession>
<dbReference type="GO" id="GO:0003866">
    <property type="term" value="F:3-phosphoshikimate 1-carboxyvinyltransferase activity"/>
    <property type="evidence" value="ECO:0007669"/>
    <property type="project" value="UniProtKB-UniRule"/>
</dbReference>
<evidence type="ECO:0000313" key="9">
    <source>
        <dbReference type="EMBL" id="QKN24731.1"/>
    </source>
</evidence>
<evidence type="ECO:0000256" key="3">
    <source>
        <dbReference type="ARBA" id="ARBA00022605"/>
    </source>
</evidence>
<dbReference type="KEGG" id="clf:GJQ69_01630"/>
<feature type="binding site" evidence="7">
    <location>
        <position position="302"/>
    </location>
    <ligand>
        <name>3-phosphoshikimate</name>
        <dbReference type="ChEBI" id="CHEBI:145989"/>
    </ligand>
</feature>
<keyword evidence="3 7" id="KW-0028">Amino-acid biosynthesis</keyword>
<dbReference type="EC" id="2.5.1.19" evidence="7"/>
<feature type="binding site" evidence="7">
    <location>
        <position position="161"/>
    </location>
    <ligand>
        <name>3-phosphoshikimate</name>
        <dbReference type="ChEBI" id="CHEBI:145989"/>
    </ligand>
</feature>
<comment type="caution">
    <text evidence="7">Lacks conserved residue(s) required for the propagation of feature annotation.</text>
</comment>
<dbReference type="HAMAP" id="MF_00210">
    <property type="entry name" value="EPSP_synth"/>
    <property type="match status" value="1"/>
</dbReference>
<comment type="catalytic activity">
    <reaction evidence="6">
        <text>3-phosphoshikimate + phosphoenolpyruvate = 5-O-(1-carboxyvinyl)-3-phosphoshikimate + phosphate</text>
        <dbReference type="Rhea" id="RHEA:21256"/>
        <dbReference type="ChEBI" id="CHEBI:43474"/>
        <dbReference type="ChEBI" id="CHEBI:57701"/>
        <dbReference type="ChEBI" id="CHEBI:58702"/>
        <dbReference type="ChEBI" id="CHEBI:145989"/>
        <dbReference type="EC" id="2.5.1.19"/>
    </reaction>
    <physiologicalReaction direction="left-to-right" evidence="6">
        <dbReference type="Rhea" id="RHEA:21257"/>
    </physiologicalReaction>
</comment>
<dbReference type="CDD" id="cd01556">
    <property type="entry name" value="EPSP_synthase"/>
    <property type="match status" value="1"/>
</dbReference>
<feature type="binding site" evidence="7">
    <location>
        <position position="163"/>
    </location>
    <ligand>
        <name>3-phosphoshikimate</name>
        <dbReference type="ChEBI" id="CHEBI:145989"/>
    </ligand>
</feature>
<dbReference type="GO" id="GO:0009423">
    <property type="term" value="P:chorismate biosynthetic process"/>
    <property type="evidence" value="ECO:0007669"/>
    <property type="project" value="UniProtKB-UniRule"/>
</dbReference>
<dbReference type="InterPro" id="IPR006264">
    <property type="entry name" value="EPSP_synthase"/>
</dbReference>
<feature type="binding site" evidence="7">
    <location>
        <position position="375"/>
    </location>
    <ligand>
        <name>phosphoenolpyruvate</name>
        <dbReference type="ChEBI" id="CHEBI:58702"/>
    </ligand>
</feature>
<feature type="binding site" evidence="7">
    <location>
        <position position="21"/>
    </location>
    <ligand>
        <name>phosphoenolpyruvate</name>
        <dbReference type="ChEBI" id="CHEBI:58702"/>
    </ligand>
</feature>
<keyword evidence="5 7" id="KW-0057">Aromatic amino acid biosynthesis</keyword>
<feature type="binding site" evidence="7">
    <location>
        <position position="329"/>
    </location>
    <ligand>
        <name>3-phosphoshikimate</name>
        <dbReference type="ChEBI" id="CHEBI:145989"/>
    </ligand>
</feature>
<evidence type="ECO:0000259" key="8">
    <source>
        <dbReference type="Pfam" id="PF00275"/>
    </source>
</evidence>
<dbReference type="Proteomes" id="UP000501316">
    <property type="component" value="Chromosome"/>
</dbReference>
<dbReference type="UniPathway" id="UPA00053">
    <property type="reaction ID" value="UER00089"/>
</dbReference>
<dbReference type="PANTHER" id="PTHR21090:SF5">
    <property type="entry name" value="PENTAFUNCTIONAL AROM POLYPEPTIDE"/>
    <property type="match status" value="1"/>
</dbReference>
<comment type="subcellular location">
    <subcellularLocation>
        <location evidence="7">Cytoplasm</location>
    </subcellularLocation>
</comment>
<evidence type="ECO:0000256" key="2">
    <source>
        <dbReference type="ARBA" id="ARBA00009948"/>
    </source>
</evidence>